<sequence length="99" mass="10911">MLHNTPGNTPFGVHTGRGAQGAQCVRVPWWVLWAPGCLTSSIRGPALLSDHLHLAPSMWYQYVRCERSLRLESEWGGERGGLSLLRKGATQSAVTSPNW</sequence>
<proteinExistence type="predicted"/>
<reference evidence="1" key="1">
    <citation type="submission" date="2021-01" db="EMBL/GenBank/DDBJ databases">
        <authorList>
            <person name="Corre E."/>
            <person name="Pelletier E."/>
            <person name="Niang G."/>
            <person name="Scheremetjew M."/>
            <person name="Finn R."/>
            <person name="Kale V."/>
            <person name="Holt S."/>
            <person name="Cochrane G."/>
            <person name="Meng A."/>
            <person name="Brown T."/>
            <person name="Cohen L."/>
        </authorList>
    </citation>
    <scope>NUCLEOTIDE SEQUENCE</scope>
    <source>
        <strain evidence="1">NIES-381</strain>
    </source>
</reference>
<gene>
    <name evidence="1" type="ORF">EGYM00392_LOCUS44728</name>
</gene>
<dbReference type="EMBL" id="HBGA01121185">
    <property type="protein sequence ID" value="CAD9033579.1"/>
    <property type="molecule type" value="Transcribed_RNA"/>
</dbReference>
<protein>
    <submittedName>
        <fullName evidence="1">Uncharacterized protein</fullName>
    </submittedName>
</protein>
<dbReference type="AlphaFoldDB" id="A0A7S1NPV1"/>
<evidence type="ECO:0000313" key="1">
    <source>
        <dbReference type="EMBL" id="CAD9033579.1"/>
    </source>
</evidence>
<accession>A0A7S1NPV1</accession>
<organism evidence="1">
    <name type="scientific">Eutreptiella gymnastica</name>
    <dbReference type="NCBI Taxonomy" id="73025"/>
    <lineage>
        <taxon>Eukaryota</taxon>
        <taxon>Discoba</taxon>
        <taxon>Euglenozoa</taxon>
        <taxon>Euglenida</taxon>
        <taxon>Spirocuta</taxon>
        <taxon>Euglenophyceae</taxon>
        <taxon>Eutreptiales</taxon>
        <taxon>Eutreptiaceae</taxon>
        <taxon>Eutreptiella</taxon>
    </lineage>
</organism>
<name>A0A7S1NPV1_9EUGL</name>